<dbReference type="EMBL" id="VSSQ01004225">
    <property type="protein sequence ID" value="MPM24273.1"/>
    <property type="molecule type" value="Genomic_DNA"/>
</dbReference>
<protein>
    <recommendedName>
        <fullName evidence="1">RiboL-PSP-HEPN domain-containing protein</fullName>
    </recommendedName>
</protein>
<comment type="caution">
    <text evidence="2">The sequence shown here is derived from an EMBL/GenBank/DDBJ whole genome shotgun (WGS) entry which is preliminary data.</text>
</comment>
<evidence type="ECO:0000313" key="2">
    <source>
        <dbReference type="EMBL" id="MPM24273.1"/>
    </source>
</evidence>
<evidence type="ECO:0000259" key="1">
    <source>
        <dbReference type="Pfam" id="PF18735"/>
    </source>
</evidence>
<reference evidence="2" key="1">
    <citation type="submission" date="2019-08" db="EMBL/GenBank/DDBJ databases">
        <authorList>
            <person name="Kucharzyk K."/>
            <person name="Murdoch R.W."/>
            <person name="Higgins S."/>
            <person name="Loffler F."/>
        </authorList>
    </citation>
    <scope>NUCLEOTIDE SEQUENCE</scope>
</reference>
<sequence length="157" mass="17663">MNSDYAKLLSETEDELNRIKTWVNKNARDAEASYLINYSVIKSSGTIEVVFKSILVDYLSNEALPETSYYLEKTIIESSINPKTGNICKLLEKINPDWKNQFSVAVNGSGKKSDLNSLVQLRNGFAHGERISVTITTVINYYKSACEIMNILDNVIN</sequence>
<proteinExistence type="predicted"/>
<feature type="domain" description="RiboL-PSP-HEPN" evidence="1">
    <location>
        <begin position="10"/>
        <end position="156"/>
    </location>
</feature>
<gene>
    <name evidence="2" type="ORF">SDC9_70754</name>
</gene>
<dbReference type="InterPro" id="IPR041519">
    <property type="entry name" value="HEPN_RiboL-PSP"/>
</dbReference>
<dbReference type="AlphaFoldDB" id="A0A644YCL8"/>
<dbReference type="Pfam" id="PF18735">
    <property type="entry name" value="HEPN_RiboL-PSP"/>
    <property type="match status" value="1"/>
</dbReference>
<name>A0A644YCL8_9ZZZZ</name>
<accession>A0A644YCL8</accession>
<organism evidence="2">
    <name type="scientific">bioreactor metagenome</name>
    <dbReference type="NCBI Taxonomy" id="1076179"/>
    <lineage>
        <taxon>unclassified sequences</taxon>
        <taxon>metagenomes</taxon>
        <taxon>ecological metagenomes</taxon>
    </lineage>
</organism>